<dbReference type="AlphaFoldDB" id="A0AA40DX14"/>
<dbReference type="Gene3D" id="3.40.50.1820">
    <property type="entry name" value="alpha/beta hydrolase"/>
    <property type="match status" value="1"/>
</dbReference>
<reference evidence="2" key="1">
    <citation type="submission" date="2023-06" db="EMBL/GenBank/DDBJ databases">
        <title>Genome-scale phylogeny and comparative genomics of the fungal order Sordariales.</title>
        <authorList>
            <consortium name="Lawrence Berkeley National Laboratory"/>
            <person name="Hensen N."/>
            <person name="Bonometti L."/>
            <person name="Westerberg I."/>
            <person name="Brannstrom I.O."/>
            <person name="Guillou S."/>
            <person name="Cros-Aarteil S."/>
            <person name="Calhoun S."/>
            <person name="Haridas S."/>
            <person name="Kuo A."/>
            <person name="Mondo S."/>
            <person name="Pangilinan J."/>
            <person name="Riley R."/>
            <person name="LaButti K."/>
            <person name="Andreopoulos B."/>
            <person name="Lipzen A."/>
            <person name="Chen C."/>
            <person name="Yanf M."/>
            <person name="Daum C."/>
            <person name="Ng V."/>
            <person name="Clum A."/>
            <person name="Steindorff A."/>
            <person name="Ohm R."/>
            <person name="Martin F."/>
            <person name="Silar P."/>
            <person name="Natvig D."/>
            <person name="Lalanne C."/>
            <person name="Gautier V."/>
            <person name="Ament-velasquez S.L."/>
            <person name="Kruys A."/>
            <person name="Hutchinson M.I."/>
            <person name="Powell A.J."/>
            <person name="Barry K."/>
            <person name="Miller A.N."/>
            <person name="Grigoriev I.V."/>
            <person name="Debuchy R."/>
            <person name="Gladieux P."/>
            <person name="Thoren M.H."/>
            <person name="Johannesson H."/>
        </authorList>
    </citation>
    <scope>NUCLEOTIDE SEQUENCE</scope>
    <source>
        <strain evidence="2">SMH2392-1A</strain>
    </source>
</reference>
<proteinExistence type="predicted"/>
<keyword evidence="3" id="KW-1185">Reference proteome</keyword>
<protein>
    <submittedName>
        <fullName evidence="2">Alpha/Beta hydrolase protein</fullName>
    </submittedName>
</protein>
<dbReference type="InterPro" id="IPR000073">
    <property type="entry name" value="AB_hydrolase_1"/>
</dbReference>
<dbReference type="Proteomes" id="UP001172101">
    <property type="component" value="Unassembled WGS sequence"/>
</dbReference>
<dbReference type="Pfam" id="PF12697">
    <property type="entry name" value="Abhydrolase_6"/>
    <property type="match status" value="1"/>
</dbReference>
<dbReference type="RefSeq" id="XP_060295545.1">
    <property type="nucleotide sequence ID" value="XM_060437651.1"/>
</dbReference>
<evidence type="ECO:0000313" key="2">
    <source>
        <dbReference type="EMBL" id="KAK0716752.1"/>
    </source>
</evidence>
<gene>
    <name evidence="2" type="ORF">B0T26DRAFT_644674</name>
</gene>
<sequence length="319" mass="33500">MLAAFRGTPPPSSGTTAVSGTFTIVGTYCVPGDNSKDTLQVLVHGITYGRDYWAGLGFSDGLNWNVAANAAGYATLAIDRLGHGDNPQRPDPLTVVQPEMNVQILNALLTAVRSSSSPTNALGHGYSKVVYVGHSYGSFLGSTIAGRFPEAADAMVLTGFATTRNFSDVLTADWTAAANHAPADADLPFGYLTLGDEAGRTAVFYGGAFDADLPPLDFNIEDTITDGEAAALTILLDPAPGFTSPLFIATGVLDVFFCNDGGVRACEANLAQSRPDFFPNVPEAKFSFFAPDNTGHDISLHDSAPQTFAAVFDFLDAQL</sequence>
<evidence type="ECO:0000259" key="1">
    <source>
        <dbReference type="Pfam" id="PF12697"/>
    </source>
</evidence>
<keyword evidence="2" id="KW-0378">Hydrolase</keyword>
<accession>A0AA40DX14</accession>
<dbReference type="EMBL" id="JAUIRO010000004">
    <property type="protein sequence ID" value="KAK0716752.1"/>
    <property type="molecule type" value="Genomic_DNA"/>
</dbReference>
<comment type="caution">
    <text evidence="2">The sequence shown here is derived from an EMBL/GenBank/DDBJ whole genome shotgun (WGS) entry which is preliminary data.</text>
</comment>
<dbReference type="SUPFAM" id="SSF53474">
    <property type="entry name" value="alpha/beta-Hydrolases"/>
    <property type="match status" value="1"/>
</dbReference>
<dbReference type="GeneID" id="85320921"/>
<organism evidence="2 3">
    <name type="scientific">Lasiosphaeria miniovina</name>
    <dbReference type="NCBI Taxonomy" id="1954250"/>
    <lineage>
        <taxon>Eukaryota</taxon>
        <taxon>Fungi</taxon>
        <taxon>Dikarya</taxon>
        <taxon>Ascomycota</taxon>
        <taxon>Pezizomycotina</taxon>
        <taxon>Sordariomycetes</taxon>
        <taxon>Sordariomycetidae</taxon>
        <taxon>Sordariales</taxon>
        <taxon>Lasiosphaeriaceae</taxon>
        <taxon>Lasiosphaeria</taxon>
    </lineage>
</organism>
<dbReference type="GO" id="GO:0016787">
    <property type="term" value="F:hydrolase activity"/>
    <property type="evidence" value="ECO:0007669"/>
    <property type="project" value="UniProtKB-KW"/>
</dbReference>
<name>A0AA40DX14_9PEZI</name>
<feature type="domain" description="AB hydrolase-1" evidence="1">
    <location>
        <begin position="41"/>
        <end position="310"/>
    </location>
</feature>
<dbReference type="InterPro" id="IPR029058">
    <property type="entry name" value="AB_hydrolase_fold"/>
</dbReference>
<evidence type="ECO:0000313" key="3">
    <source>
        <dbReference type="Proteomes" id="UP001172101"/>
    </source>
</evidence>